<dbReference type="EMBL" id="JAIQCV010000011">
    <property type="protein sequence ID" value="KAH1047229.1"/>
    <property type="molecule type" value="Genomic_DNA"/>
</dbReference>
<evidence type="ECO:0000313" key="1">
    <source>
        <dbReference type="EMBL" id="KAH1047229.1"/>
    </source>
</evidence>
<dbReference type="AlphaFoldDB" id="A0A9D3ULU3"/>
<gene>
    <name evidence="1" type="ORF">J1N35_038013</name>
</gene>
<proteinExistence type="predicted"/>
<sequence>MECVRQRCGYCNRIDVSIEDTIGRLGLRWKKGSKESCEEKIRDLWKNSNLCVPEHLKMMGKSLMNWMGKLRRMKVEKIKEHEKRMEDLKEGERTYIILGEIIETKLELNMEIDKTKLY</sequence>
<reference evidence="1 2" key="1">
    <citation type="journal article" date="2021" name="Plant Biotechnol. J.">
        <title>Multi-omics assisted identification of the key and species-specific regulatory components of drought-tolerant mechanisms in Gossypium stocksii.</title>
        <authorList>
            <person name="Yu D."/>
            <person name="Ke L."/>
            <person name="Zhang D."/>
            <person name="Wu Y."/>
            <person name="Sun Y."/>
            <person name="Mei J."/>
            <person name="Sun J."/>
            <person name="Sun Y."/>
        </authorList>
    </citation>
    <scope>NUCLEOTIDE SEQUENCE [LARGE SCALE GENOMIC DNA]</scope>
    <source>
        <strain evidence="2">cv. E1</strain>
        <tissue evidence="1">Leaf</tissue>
    </source>
</reference>
<dbReference type="Proteomes" id="UP000828251">
    <property type="component" value="Unassembled WGS sequence"/>
</dbReference>
<evidence type="ECO:0000313" key="2">
    <source>
        <dbReference type="Proteomes" id="UP000828251"/>
    </source>
</evidence>
<name>A0A9D3ULU3_9ROSI</name>
<comment type="caution">
    <text evidence="1">The sequence shown here is derived from an EMBL/GenBank/DDBJ whole genome shotgun (WGS) entry which is preliminary data.</text>
</comment>
<keyword evidence="2" id="KW-1185">Reference proteome</keyword>
<organism evidence="1 2">
    <name type="scientific">Gossypium stocksii</name>
    <dbReference type="NCBI Taxonomy" id="47602"/>
    <lineage>
        <taxon>Eukaryota</taxon>
        <taxon>Viridiplantae</taxon>
        <taxon>Streptophyta</taxon>
        <taxon>Embryophyta</taxon>
        <taxon>Tracheophyta</taxon>
        <taxon>Spermatophyta</taxon>
        <taxon>Magnoliopsida</taxon>
        <taxon>eudicotyledons</taxon>
        <taxon>Gunneridae</taxon>
        <taxon>Pentapetalae</taxon>
        <taxon>rosids</taxon>
        <taxon>malvids</taxon>
        <taxon>Malvales</taxon>
        <taxon>Malvaceae</taxon>
        <taxon>Malvoideae</taxon>
        <taxon>Gossypium</taxon>
    </lineage>
</organism>
<protein>
    <submittedName>
        <fullName evidence="1">Uncharacterized protein</fullName>
    </submittedName>
</protein>
<accession>A0A9D3ULU3</accession>